<reference evidence="2 3" key="1">
    <citation type="submission" date="2016-04" db="EMBL/GenBank/DDBJ databases">
        <title>Draft genome of Fonsecaea erecta CBS 125763.</title>
        <authorList>
            <person name="Weiss V.A."/>
            <person name="Vicente V.A."/>
            <person name="Raittz R.T."/>
            <person name="Moreno L.F."/>
            <person name="De Souza E.M."/>
            <person name="Pedrosa F.O."/>
            <person name="Steffens M.B."/>
            <person name="Faoro H."/>
            <person name="Tadra-Sfeir M.Z."/>
            <person name="Najafzadeh M.J."/>
            <person name="Felipe M.S."/>
            <person name="Teixeira M."/>
            <person name="Sun J."/>
            <person name="Xi L."/>
            <person name="Gomes R."/>
            <person name="De Azevedo C.M."/>
            <person name="Salgado C.G."/>
            <person name="Da Silva M.B."/>
            <person name="Nascimento M.F."/>
            <person name="Queiroz-Telles F."/>
            <person name="Attili D.S."/>
            <person name="Gorbushina A."/>
        </authorList>
    </citation>
    <scope>NUCLEOTIDE SEQUENCE [LARGE SCALE GENOMIC DNA]</scope>
    <source>
        <strain evidence="2 3">CBS 125763</strain>
    </source>
</reference>
<feature type="region of interest" description="Disordered" evidence="1">
    <location>
        <begin position="97"/>
        <end position="126"/>
    </location>
</feature>
<dbReference type="Proteomes" id="UP000078343">
    <property type="component" value="Unassembled WGS sequence"/>
</dbReference>
<accession>A0A178Z3P1</accession>
<sequence length="152" mass="15906">MGGVAALSRPPSRVDNSMTELSSKHAAASPSNVKSFKDQEEMNDPDLQRAMAQSLGRGLPAQEEGLAGTGAHPAHTGVYTGPVLVSQINHWGKFYTKPGPPIGSLSPQGTPPLPRTSTNSKGKQFAVHAPEADECALILHKECLASDTTAPI</sequence>
<dbReference type="EMBL" id="LVYI01000015">
    <property type="protein sequence ID" value="OAP54161.1"/>
    <property type="molecule type" value="Genomic_DNA"/>
</dbReference>
<keyword evidence="3" id="KW-1185">Reference proteome</keyword>
<name>A0A178Z3P1_9EURO</name>
<dbReference type="GeneID" id="30015864"/>
<protein>
    <submittedName>
        <fullName evidence="2">Uncharacterized protein</fullName>
    </submittedName>
</protein>
<dbReference type="OrthoDB" id="4489171at2759"/>
<organism evidence="2 3">
    <name type="scientific">Fonsecaea erecta</name>
    <dbReference type="NCBI Taxonomy" id="1367422"/>
    <lineage>
        <taxon>Eukaryota</taxon>
        <taxon>Fungi</taxon>
        <taxon>Dikarya</taxon>
        <taxon>Ascomycota</taxon>
        <taxon>Pezizomycotina</taxon>
        <taxon>Eurotiomycetes</taxon>
        <taxon>Chaetothyriomycetidae</taxon>
        <taxon>Chaetothyriales</taxon>
        <taxon>Herpotrichiellaceae</taxon>
        <taxon>Fonsecaea</taxon>
    </lineage>
</organism>
<proteinExistence type="predicted"/>
<dbReference type="STRING" id="1367422.A0A178Z3P1"/>
<evidence type="ECO:0000313" key="3">
    <source>
        <dbReference type="Proteomes" id="UP000078343"/>
    </source>
</evidence>
<gene>
    <name evidence="2" type="ORF">AYL99_11696</name>
</gene>
<dbReference type="AlphaFoldDB" id="A0A178Z3P1"/>
<evidence type="ECO:0000313" key="2">
    <source>
        <dbReference type="EMBL" id="OAP54161.1"/>
    </source>
</evidence>
<evidence type="ECO:0000256" key="1">
    <source>
        <dbReference type="SAM" id="MobiDB-lite"/>
    </source>
</evidence>
<dbReference type="RefSeq" id="XP_018687528.1">
    <property type="nucleotide sequence ID" value="XM_018843201.1"/>
</dbReference>
<comment type="caution">
    <text evidence="2">The sequence shown here is derived from an EMBL/GenBank/DDBJ whole genome shotgun (WGS) entry which is preliminary data.</text>
</comment>
<feature type="region of interest" description="Disordered" evidence="1">
    <location>
        <begin position="1"/>
        <end position="55"/>
    </location>
</feature>